<dbReference type="InterPro" id="IPR009008">
    <property type="entry name" value="Val/Leu/Ile-tRNA-synth_edit"/>
</dbReference>
<evidence type="ECO:0000256" key="1">
    <source>
        <dbReference type="ARBA" id="ARBA00005594"/>
    </source>
</evidence>
<evidence type="ECO:0000256" key="5">
    <source>
        <dbReference type="ARBA" id="ARBA00022917"/>
    </source>
</evidence>
<dbReference type="GO" id="GO:0006429">
    <property type="term" value="P:leucyl-tRNA aminoacylation"/>
    <property type="evidence" value="ECO:0007669"/>
    <property type="project" value="InterPro"/>
</dbReference>
<name>A0A0B1T4D0_OESDE</name>
<proteinExistence type="inferred from homology"/>
<evidence type="ECO:0000313" key="8">
    <source>
        <dbReference type="Proteomes" id="UP000053660"/>
    </source>
</evidence>
<dbReference type="Proteomes" id="UP000053660">
    <property type="component" value="Unassembled WGS sequence"/>
</dbReference>
<gene>
    <name evidence="7" type="ORF">OESDEN_09924</name>
</gene>
<organism evidence="7 8">
    <name type="scientific">Oesophagostomum dentatum</name>
    <name type="common">Nodular worm</name>
    <dbReference type="NCBI Taxonomy" id="61180"/>
    <lineage>
        <taxon>Eukaryota</taxon>
        <taxon>Metazoa</taxon>
        <taxon>Ecdysozoa</taxon>
        <taxon>Nematoda</taxon>
        <taxon>Chromadorea</taxon>
        <taxon>Rhabditida</taxon>
        <taxon>Rhabditina</taxon>
        <taxon>Rhabditomorpha</taxon>
        <taxon>Strongyloidea</taxon>
        <taxon>Strongylidae</taxon>
        <taxon>Oesophagostomum</taxon>
    </lineage>
</organism>
<accession>A0A0B1T4D0</accession>
<sequence>MDRDRSAGERVGPQEYALIQLQVVDPKPALLAKISKPIYRVAATVSSQEVKFSGLLYPLRWLLSKGLCFACIDNKDDKGTDVVTSAPFDSLDDYAALTDLKKKKPLRERYGITDEIVLPFDPVRRNLETTIDWLYEYACSRSYGLAGQFNGNVIGPAGMSWFFLRVFMFLELLDIAEQLTKPIWGSIFLETPYDAAKMPVPEEKLKMSRKEFCTDVQKRRQLLYPHIEYRDAEDGVEDVNFVFNIADGGVLRLYSMIDWVKNMTIRDIYRELCGGQDAAMSP</sequence>
<dbReference type="GO" id="GO:0005524">
    <property type="term" value="F:ATP binding"/>
    <property type="evidence" value="ECO:0007669"/>
    <property type="project" value="UniProtKB-KW"/>
</dbReference>
<dbReference type="Gene3D" id="3.90.740.10">
    <property type="entry name" value="Valyl/Leucyl/Isoleucyl-tRNA synthetase, editing domain"/>
    <property type="match status" value="1"/>
</dbReference>
<dbReference type="EMBL" id="KN553236">
    <property type="protein sequence ID" value="KHJ90240.1"/>
    <property type="molecule type" value="Genomic_DNA"/>
</dbReference>
<dbReference type="AlphaFoldDB" id="A0A0B1T4D0"/>
<keyword evidence="3" id="KW-0547">Nucleotide-binding</keyword>
<dbReference type="PANTHER" id="PTHR45794:SF1">
    <property type="entry name" value="LEUCINE--TRNA LIGASE, CYTOPLASMIC"/>
    <property type="match status" value="1"/>
</dbReference>
<dbReference type="OrthoDB" id="10249672at2759"/>
<keyword evidence="5" id="KW-0648">Protein biosynthesis</keyword>
<dbReference type="GO" id="GO:0002161">
    <property type="term" value="F:aminoacyl-tRNA deacylase activity"/>
    <property type="evidence" value="ECO:0007669"/>
    <property type="project" value="InterPro"/>
</dbReference>
<keyword evidence="6" id="KW-0030">Aminoacyl-tRNA synthetase</keyword>
<comment type="similarity">
    <text evidence="1">Belongs to the class-I aminoacyl-tRNA synthetase family.</text>
</comment>
<evidence type="ECO:0000256" key="4">
    <source>
        <dbReference type="ARBA" id="ARBA00022840"/>
    </source>
</evidence>
<dbReference type="PANTHER" id="PTHR45794">
    <property type="entry name" value="LEUCYL-TRNA SYNTHETASE"/>
    <property type="match status" value="1"/>
</dbReference>
<dbReference type="GO" id="GO:0004823">
    <property type="term" value="F:leucine-tRNA ligase activity"/>
    <property type="evidence" value="ECO:0007669"/>
    <property type="project" value="InterPro"/>
</dbReference>
<keyword evidence="8" id="KW-1185">Reference proteome</keyword>
<keyword evidence="4" id="KW-0067">ATP-binding</keyword>
<dbReference type="InterPro" id="IPR004493">
    <property type="entry name" value="Leu-tRNA-synth_Ia_arc/euk"/>
</dbReference>
<evidence type="ECO:0000256" key="2">
    <source>
        <dbReference type="ARBA" id="ARBA00022598"/>
    </source>
</evidence>
<keyword evidence="2" id="KW-0436">Ligase</keyword>
<evidence type="ECO:0000313" key="7">
    <source>
        <dbReference type="EMBL" id="KHJ90240.1"/>
    </source>
</evidence>
<protein>
    <submittedName>
        <fullName evidence="7">Uncharacterized protein</fullName>
    </submittedName>
</protein>
<evidence type="ECO:0000256" key="6">
    <source>
        <dbReference type="ARBA" id="ARBA00023146"/>
    </source>
</evidence>
<evidence type="ECO:0000256" key="3">
    <source>
        <dbReference type="ARBA" id="ARBA00022741"/>
    </source>
</evidence>
<reference evidence="7 8" key="1">
    <citation type="submission" date="2014-03" db="EMBL/GenBank/DDBJ databases">
        <title>Draft genome of the hookworm Oesophagostomum dentatum.</title>
        <authorList>
            <person name="Mitreva M."/>
        </authorList>
    </citation>
    <scope>NUCLEOTIDE SEQUENCE [LARGE SCALE GENOMIC DNA]</scope>
    <source>
        <strain evidence="7 8">OD-Hann</strain>
    </source>
</reference>